<organism evidence="2 3">
    <name type="scientific">Williamsia herbipolensis</name>
    <dbReference type="NCBI Taxonomy" id="1603258"/>
    <lineage>
        <taxon>Bacteria</taxon>
        <taxon>Bacillati</taxon>
        <taxon>Actinomycetota</taxon>
        <taxon>Actinomycetes</taxon>
        <taxon>Mycobacteriales</taxon>
        <taxon>Nocardiaceae</taxon>
        <taxon>Williamsia</taxon>
    </lineage>
</organism>
<protein>
    <submittedName>
        <fullName evidence="2">PQQ-like beta-propeller repeat protein</fullName>
    </submittedName>
</protein>
<evidence type="ECO:0000313" key="2">
    <source>
        <dbReference type="EMBL" id="WUM21646.1"/>
    </source>
</evidence>
<dbReference type="EMBL" id="CP108021">
    <property type="protein sequence ID" value="WUM21646.1"/>
    <property type="molecule type" value="Genomic_DNA"/>
</dbReference>
<dbReference type="InterPro" id="IPR002372">
    <property type="entry name" value="PQQ_rpt_dom"/>
</dbReference>
<keyword evidence="3" id="KW-1185">Reference proteome</keyword>
<sequence>MTTLSVRTKRVLAISLVALATVASGVTSYVVGHHYDERREAKAMRSLGFGVRPTPLWTLDTARVATGPGEVLLSVANPGTDTNGYGLLVDTDDNLIAAVGRPRAFNEVADVTLVGIDRADGHPIWRRPVGPVANCTDDPVTESIACWSPTKVTIVDTATGDVRGSATTDFTVASVTVAGDATYVSGTRGTGFAASMVLATGTVGAPIASIRTIADATPGASISDVVPDRDVFVVGAPTQDDIGSRSAVYSLDSGVRRFAVDGAVTAIGDTLFRSETYPQGIERLLDDTGAPVVTQRLSLPDGSFQPQVTATDFAPVVMGNGVFDPRTGALLWRDPVLDWGKRDGGISPAVVGSTLIAASLDGNLIGLDTRTGRRMWTTPLPVAFYVRSGITDGRFFVFGDTTGMHSIDAVSGRIVWSVASRSSSPGAISLTSVSGSDGDIVRAEGNSISVWRARTGPDPT</sequence>
<evidence type="ECO:0000259" key="1">
    <source>
        <dbReference type="Pfam" id="PF13360"/>
    </source>
</evidence>
<dbReference type="InterPro" id="IPR018391">
    <property type="entry name" value="PQQ_b-propeller_rpt"/>
</dbReference>
<dbReference type="Gene3D" id="2.130.10.10">
    <property type="entry name" value="YVTN repeat-like/Quinoprotein amine dehydrogenase"/>
    <property type="match status" value="1"/>
</dbReference>
<reference evidence="2 3" key="1">
    <citation type="submission" date="2022-10" db="EMBL/GenBank/DDBJ databases">
        <title>The complete genomes of actinobacterial strains from the NBC collection.</title>
        <authorList>
            <person name="Joergensen T.S."/>
            <person name="Alvarez Arevalo M."/>
            <person name="Sterndorff E.B."/>
            <person name="Faurdal D."/>
            <person name="Vuksanovic O."/>
            <person name="Mourched A.-S."/>
            <person name="Charusanti P."/>
            <person name="Shaw S."/>
            <person name="Blin K."/>
            <person name="Weber T."/>
        </authorList>
    </citation>
    <scope>NUCLEOTIDE SEQUENCE [LARGE SCALE GENOMIC DNA]</scope>
    <source>
        <strain evidence="2 3">NBC_00319</strain>
    </source>
</reference>
<dbReference type="KEGG" id="whr:OG579_07680"/>
<name>A0AAU4K6M7_9NOCA</name>
<feature type="domain" description="Pyrrolo-quinoline quinone repeat" evidence="1">
    <location>
        <begin position="322"/>
        <end position="445"/>
    </location>
</feature>
<proteinExistence type="predicted"/>
<dbReference type="Proteomes" id="UP001432128">
    <property type="component" value="Chromosome"/>
</dbReference>
<gene>
    <name evidence="2" type="ORF">OG579_07680</name>
</gene>
<accession>A0AAU4K6M7</accession>
<dbReference type="RefSeq" id="WP_328858652.1">
    <property type="nucleotide sequence ID" value="NZ_CP108021.1"/>
</dbReference>
<evidence type="ECO:0000313" key="3">
    <source>
        <dbReference type="Proteomes" id="UP001432128"/>
    </source>
</evidence>
<dbReference type="AlphaFoldDB" id="A0AAU4K6M7"/>
<dbReference type="InterPro" id="IPR015943">
    <property type="entry name" value="WD40/YVTN_repeat-like_dom_sf"/>
</dbReference>
<dbReference type="Pfam" id="PF13360">
    <property type="entry name" value="PQQ_2"/>
    <property type="match status" value="1"/>
</dbReference>
<dbReference type="SUPFAM" id="SSF50998">
    <property type="entry name" value="Quinoprotein alcohol dehydrogenase-like"/>
    <property type="match status" value="1"/>
</dbReference>
<dbReference type="InterPro" id="IPR011047">
    <property type="entry name" value="Quinoprotein_ADH-like_sf"/>
</dbReference>
<dbReference type="SMART" id="SM00564">
    <property type="entry name" value="PQQ"/>
    <property type="match status" value="2"/>
</dbReference>